<reference evidence="2 3" key="1">
    <citation type="submission" date="2018-08" db="EMBL/GenBank/DDBJ databases">
        <title>A genome reference for cultivated species of the human gut microbiota.</title>
        <authorList>
            <person name="Zou Y."/>
            <person name="Xue W."/>
            <person name="Luo G."/>
        </authorList>
    </citation>
    <scope>NUCLEOTIDE SEQUENCE [LARGE SCALE GENOMIC DNA]</scope>
    <source>
        <strain evidence="2 3">OM06-4</strain>
    </source>
</reference>
<dbReference type="Proteomes" id="UP000261032">
    <property type="component" value="Unassembled WGS sequence"/>
</dbReference>
<comment type="caution">
    <text evidence="2">The sequence shown here is derived from an EMBL/GenBank/DDBJ whole genome shotgun (WGS) entry which is preliminary data.</text>
</comment>
<feature type="transmembrane region" description="Helical" evidence="1">
    <location>
        <begin position="6"/>
        <end position="21"/>
    </location>
</feature>
<protein>
    <submittedName>
        <fullName evidence="2">Uncharacterized protein</fullName>
    </submittedName>
</protein>
<sequence>MWIVFGMLAILFTAINMLFTLNHKSSKWFGFVAISLTALTLCAFHTMDANYVNNQDWSALQDTVPTMTKMYWIFTAISY</sequence>
<evidence type="ECO:0000313" key="3">
    <source>
        <dbReference type="Proteomes" id="UP000261032"/>
    </source>
</evidence>
<keyword evidence="1" id="KW-0812">Transmembrane</keyword>
<name>A0A3E3E5I6_9FIRM</name>
<evidence type="ECO:0000313" key="2">
    <source>
        <dbReference type="EMBL" id="RGD76440.1"/>
    </source>
</evidence>
<dbReference type="RefSeq" id="WP_008791046.1">
    <property type="nucleotide sequence ID" value="NZ_BAABXX010000001.1"/>
</dbReference>
<evidence type="ECO:0000256" key="1">
    <source>
        <dbReference type="SAM" id="Phobius"/>
    </source>
</evidence>
<dbReference type="AlphaFoldDB" id="A0A3E3E5I6"/>
<keyword evidence="1" id="KW-0472">Membrane</keyword>
<gene>
    <name evidence="2" type="ORF">DXB93_18735</name>
</gene>
<feature type="transmembrane region" description="Helical" evidence="1">
    <location>
        <begin position="28"/>
        <end position="47"/>
    </location>
</feature>
<proteinExistence type="predicted"/>
<organism evidence="2 3">
    <name type="scientific">Thomasclavelia ramosa</name>
    <dbReference type="NCBI Taxonomy" id="1547"/>
    <lineage>
        <taxon>Bacteria</taxon>
        <taxon>Bacillati</taxon>
        <taxon>Bacillota</taxon>
        <taxon>Erysipelotrichia</taxon>
        <taxon>Erysipelotrichales</taxon>
        <taxon>Coprobacillaceae</taxon>
        <taxon>Thomasclavelia</taxon>
    </lineage>
</organism>
<dbReference type="EMBL" id="QUSL01000071">
    <property type="protein sequence ID" value="RGD76440.1"/>
    <property type="molecule type" value="Genomic_DNA"/>
</dbReference>
<accession>A0A3E3E5I6</accession>
<keyword evidence="1" id="KW-1133">Transmembrane helix</keyword>